<feature type="transmembrane region" description="Helical" evidence="7">
    <location>
        <begin position="362"/>
        <end position="382"/>
    </location>
</feature>
<feature type="transmembrane region" description="Helical" evidence="7">
    <location>
        <begin position="249"/>
        <end position="272"/>
    </location>
</feature>
<keyword evidence="2" id="KW-0813">Transport</keyword>
<accession>A0A919YQX0</accession>
<keyword evidence="4 7" id="KW-0812">Transmembrane</keyword>
<evidence type="ECO:0000256" key="4">
    <source>
        <dbReference type="ARBA" id="ARBA00022692"/>
    </source>
</evidence>
<keyword evidence="5 7" id="KW-1133">Transmembrane helix</keyword>
<dbReference type="Gene3D" id="1.20.1250.20">
    <property type="entry name" value="MFS general substrate transporter like domains"/>
    <property type="match status" value="1"/>
</dbReference>
<reference evidence="9" key="1">
    <citation type="submission" date="2021-03" db="EMBL/GenBank/DDBJ databases">
        <title>Antimicrobial resistance genes in bacteria isolated from Japanese honey, and their potential for conferring macrolide and lincosamide resistance in the American foulbrood pathogen Paenibacillus larvae.</title>
        <authorList>
            <person name="Okamoto M."/>
            <person name="Kumagai M."/>
            <person name="Kanamori H."/>
            <person name="Takamatsu D."/>
        </authorList>
    </citation>
    <scope>NUCLEOTIDE SEQUENCE</scope>
    <source>
        <strain evidence="9">J40TS1</strain>
    </source>
</reference>
<dbReference type="InterPro" id="IPR050189">
    <property type="entry name" value="MFS_Efflux_Transporters"/>
</dbReference>
<feature type="transmembrane region" description="Helical" evidence="7">
    <location>
        <begin position="217"/>
        <end position="237"/>
    </location>
</feature>
<dbReference type="InterPro" id="IPR020846">
    <property type="entry name" value="MFS_dom"/>
</dbReference>
<dbReference type="GO" id="GO:0022857">
    <property type="term" value="F:transmembrane transporter activity"/>
    <property type="evidence" value="ECO:0007669"/>
    <property type="project" value="InterPro"/>
</dbReference>
<sequence length="398" mass="42791">MKTALWLYLFLFIAFFDLHAQYPILTPFAISLGAAPSFIGLMMGLYSVTHLPGNLMASVYVDRFGSRPFIIGSLLLAGSILLIQAMVTSPWQLLLLRSIAGFVLAFLSPACLSLLARLSNDISQQGKLMAGNGLVHTLASVLSPAAGAILVAKLGFTSAFFILGVILIVTALFALFFLKEAKVASDQPAENKAAPTVKAPYHHSTELVDNTLKSSHISWNIFLIPVGLSCAQGIITFELPLMVQNNGSIMTTGLLFTVISIGSLITLCMLFINRFNPAYRTVLGTIALALLYFMLAADAPIPFMAILLFIGMCKGLVFPALSHWLIQLSNGERYGRTFSILAIASSIGAFLGPFLAGHLRDFISPYFISFIVLSLALAFNALPARKSPKIIGPESPAA</sequence>
<evidence type="ECO:0000256" key="7">
    <source>
        <dbReference type="SAM" id="Phobius"/>
    </source>
</evidence>
<evidence type="ECO:0000256" key="2">
    <source>
        <dbReference type="ARBA" id="ARBA00022448"/>
    </source>
</evidence>
<evidence type="ECO:0000259" key="8">
    <source>
        <dbReference type="PROSITE" id="PS50850"/>
    </source>
</evidence>
<dbReference type="InterPro" id="IPR011701">
    <property type="entry name" value="MFS"/>
</dbReference>
<feature type="transmembrane region" description="Helical" evidence="7">
    <location>
        <begin position="128"/>
        <end position="152"/>
    </location>
</feature>
<name>A0A919YQX0_9BACL</name>
<feature type="transmembrane region" description="Helical" evidence="7">
    <location>
        <begin position="93"/>
        <end position="116"/>
    </location>
</feature>
<dbReference type="Proteomes" id="UP000683139">
    <property type="component" value="Unassembled WGS sequence"/>
</dbReference>
<dbReference type="Pfam" id="PF07690">
    <property type="entry name" value="MFS_1"/>
    <property type="match status" value="1"/>
</dbReference>
<evidence type="ECO:0000256" key="1">
    <source>
        <dbReference type="ARBA" id="ARBA00004651"/>
    </source>
</evidence>
<protein>
    <recommendedName>
        <fullName evidence="8">Major facilitator superfamily (MFS) profile domain-containing protein</fullName>
    </recommendedName>
</protein>
<dbReference type="RefSeq" id="WP_213513997.1">
    <property type="nucleotide sequence ID" value="NZ_BOSE01000002.1"/>
</dbReference>
<feature type="domain" description="Major facilitator superfamily (MFS) profile" evidence="8">
    <location>
        <begin position="3"/>
        <end position="386"/>
    </location>
</feature>
<dbReference type="PROSITE" id="PS50850">
    <property type="entry name" value="MFS"/>
    <property type="match status" value="1"/>
</dbReference>
<feature type="transmembrane region" description="Helical" evidence="7">
    <location>
        <begin position="158"/>
        <end position="178"/>
    </location>
</feature>
<dbReference type="InterPro" id="IPR036259">
    <property type="entry name" value="MFS_trans_sf"/>
</dbReference>
<dbReference type="AlphaFoldDB" id="A0A919YQX0"/>
<dbReference type="SUPFAM" id="SSF103473">
    <property type="entry name" value="MFS general substrate transporter"/>
    <property type="match status" value="1"/>
</dbReference>
<dbReference type="EMBL" id="BOSE01000002">
    <property type="protein sequence ID" value="GIP15716.1"/>
    <property type="molecule type" value="Genomic_DNA"/>
</dbReference>
<keyword evidence="10" id="KW-1185">Reference proteome</keyword>
<evidence type="ECO:0000256" key="3">
    <source>
        <dbReference type="ARBA" id="ARBA00022475"/>
    </source>
</evidence>
<gene>
    <name evidence="9" type="ORF">J40TS1_13580</name>
</gene>
<comment type="caution">
    <text evidence="9">The sequence shown here is derived from an EMBL/GenBank/DDBJ whole genome shotgun (WGS) entry which is preliminary data.</text>
</comment>
<feature type="transmembrane region" description="Helical" evidence="7">
    <location>
        <begin position="30"/>
        <end position="48"/>
    </location>
</feature>
<feature type="transmembrane region" description="Helical" evidence="7">
    <location>
        <begin position="303"/>
        <end position="326"/>
    </location>
</feature>
<feature type="transmembrane region" description="Helical" evidence="7">
    <location>
        <begin position="279"/>
        <end position="297"/>
    </location>
</feature>
<keyword evidence="3" id="KW-1003">Cell membrane</keyword>
<evidence type="ECO:0000256" key="5">
    <source>
        <dbReference type="ARBA" id="ARBA00022989"/>
    </source>
</evidence>
<feature type="transmembrane region" description="Helical" evidence="7">
    <location>
        <begin position="69"/>
        <end position="87"/>
    </location>
</feature>
<evidence type="ECO:0000313" key="9">
    <source>
        <dbReference type="EMBL" id="GIP15716.1"/>
    </source>
</evidence>
<dbReference type="PANTHER" id="PTHR43124">
    <property type="entry name" value="PURINE EFFLUX PUMP PBUE"/>
    <property type="match status" value="1"/>
</dbReference>
<feature type="transmembrane region" description="Helical" evidence="7">
    <location>
        <begin position="338"/>
        <end position="356"/>
    </location>
</feature>
<proteinExistence type="predicted"/>
<keyword evidence="6 7" id="KW-0472">Membrane</keyword>
<organism evidence="9 10">
    <name type="scientific">Paenibacillus montaniterrae</name>
    <dbReference type="NCBI Taxonomy" id="429341"/>
    <lineage>
        <taxon>Bacteria</taxon>
        <taxon>Bacillati</taxon>
        <taxon>Bacillota</taxon>
        <taxon>Bacilli</taxon>
        <taxon>Bacillales</taxon>
        <taxon>Paenibacillaceae</taxon>
        <taxon>Paenibacillus</taxon>
    </lineage>
</organism>
<evidence type="ECO:0000256" key="6">
    <source>
        <dbReference type="ARBA" id="ARBA00023136"/>
    </source>
</evidence>
<dbReference type="GO" id="GO:0005886">
    <property type="term" value="C:plasma membrane"/>
    <property type="evidence" value="ECO:0007669"/>
    <property type="project" value="UniProtKB-SubCell"/>
</dbReference>
<evidence type="ECO:0000313" key="10">
    <source>
        <dbReference type="Proteomes" id="UP000683139"/>
    </source>
</evidence>
<dbReference type="PANTHER" id="PTHR43124:SF3">
    <property type="entry name" value="CHLORAMPHENICOL EFFLUX PUMP RV0191"/>
    <property type="match status" value="1"/>
</dbReference>
<comment type="subcellular location">
    <subcellularLocation>
        <location evidence="1">Cell membrane</location>
        <topology evidence="1">Multi-pass membrane protein</topology>
    </subcellularLocation>
</comment>